<evidence type="ECO:0000256" key="4">
    <source>
        <dbReference type="ARBA" id="ARBA00023163"/>
    </source>
</evidence>
<evidence type="ECO:0000256" key="3">
    <source>
        <dbReference type="ARBA" id="ARBA00023125"/>
    </source>
</evidence>
<dbReference type="OrthoDB" id="9795583at2"/>
<dbReference type="InterPro" id="IPR036390">
    <property type="entry name" value="WH_DNA-bd_sf"/>
</dbReference>
<dbReference type="EMBL" id="CP017269">
    <property type="protein sequence ID" value="AOT71666.1"/>
    <property type="molecule type" value="Genomic_DNA"/>
</dbReference>
<dbReference type="RefSeq" id="WP_069979746.1">
    <property type="nucleotide sequence ID" value="NZ_CP017269.1"/>
</dbReference>
<dbReference type="GO" id="GO:0045892">
    <property type="term" value="P:negative regulation of DNA-templated transcription"/>
    <property type="evidence" value="ECO:0007669"/>
    <property type="project" value="InterPro"/>
</dbReference>
<keyword evidence="6" id="KW-1185">Reference proteome</keyword>
<organism evidence="5 6">
    <name type="scientific">Geosporobacter ferrireducens</name>
    <dbReference type="NCBI Taxonomy" id="1424294"/>
    <lineage>
        <taxon>Bacteria</taxon>
        <taxon>Bacillati</taxon>
        <taxon>Bacillota</taxon>
        <taxon>Clostridia</taxon>
        <taxon>Peptostreptococcales</taxon>
        <taxon>Thermotaleaceae</taxon>
        <taxon>Geosporobacter</taxon>
    </lineage>
</organism>
<keyword evidence="4" id="KW-0804">Transcription</keyword>
<dbReference type="Proteomes" id="UP000095743">
    <property type="component" value="Chromosome"/>
</dbReference>
<dbReference type="Gene3D" id="1.10.4040.10">
    <property type="entry name" value="Penicillinase repressor domain"/>
    <property type="match status" value="1"/>
</dbReference>
<dbReference type="SUPFAM" id="SSF46785">
    <property type="entry name" value="Winged helix' DNA-binding domain"/>
    <property type="match status" value="1"/>
</dbReference>
<reference evidence="5 6" key="1">
    <citation type="submission" date="2016-09" db="EMBL/GenBank/DDBJ databases">
        <title>Genomic analysis reveals versatility of anaerobic energy metabolism of Geosporobacter ferrireducens IRF9 of phylum Firmicutes.</title>
        <authorList>
            <person name="Kim S.-J."/>
        </authorList>
    </citation>
    <scope>NUCLEOTIDE SEQUENCE [LARGE SCALE GENOMIC DNA]</scope>
    <source>
        <strain evidence="5 6">IRF9</strain>
    </source>
</reference>
<sequence>MSENMSRISDAEWKVMEIAWRQHPITAAEIIEELIVKTDWNRKTIHTLIRRLVQKEVLGIEKENPYVYYPLIGEEFCKKEETKSFLEKVYNGSLQLLMANFLKNENLSKNEIKELKKLLDECDDRGDEK</sequence>
<gene>
    <name evidence="5" type="ORF">Gferi_20280</name>
</gene>
<evidence type="ECO:0000313" key="5">
    <source>
        <dbReference type="EMBL" id="AOT71666.1"/>
    </source>
</evidence>
<keyword evidence="2" id="KW-0805">Transcription regulation</keyword>
<name>A0A1D8GL86_9FIRM</name>
<keyword evidence="3" id="KW-0238">DNA-binding</keyword>
<proteinExistence type="inferred from homology"/>
<evidence type="ECO:0000313" key="6">
    <source>
        <dbReference type="Proteomes" id="UP000095743"/>
    </source>
</evidence>
<dbReference type="AlphaFoldDB" id="A0A1D8GL86"/>
<comment type="similarity">
    <text evidence="1">Belongs to the BlaI transcriptional regulatory family.</text>
</comment>
<protein>
    <submittedName>
        <fullName evidence="5">Transcriptional regulator</fullName>
    </submittedName>
</protein>
<dbReference type="InterPro" id="IPR036388">
    <property type="entry name" value="WH-like_DNA-bd_sf"/>
</dbReference>
<dbReference type="Gene3D" id="1.10.10.10">
    <property type="entry name" value="Winged helix-like DNA-binding domain superfamily/Winged helix DNA-binding domain"/>
    <property type="match status" value="1"/>
</dbReference>
<evidence type="ECO:0000256" key="2">
    <source>
        <dbReference type="ARBA" id="ARBA00023015"/>
    </source>
</evidence>
<dbReference type="STRING" id="1424294.Gferi_20280"/>
<dbReference type="PIRSF" id="PIRSF019455">
    <property type="entry name" value="CopR_AtkY"/>
    <property type="match status" value="1"/>
</dbReference>
<dbReference type="Pfam" id="PF03965">
    <property type="entry name" value="Penicillinase_R"/>
    <property type="match status" value="1"/>
</dbReference>
<dbReference type="KEGG" id="gfe:Gferi_20280"/>
<dbReference type="GO" id="GO:0003677">
    <property type="term" value="F:DNA binding"/>
    <property type="evidence" value="ECO:0007669"/>
    <property type="project" value="UniProtKB-KW"/>
</dbReference>
<evidence type="ECO:0000256" key="1">
    <source>
        <dbReference type="ARBA" id="ARBA00011046"/>
    </source>
</evidence>
<dbReference type="InterPro" id="IPR005650">
    <property type="entry name" value="BlaI_family"/>
</dbReference>
<accession>A0A1D8GL86</accession>